<reference evidence="1" key="1">
    <citation type="submission" date="2021-01" db="EMBL/GenBank/DDBJ databases">
        <title>Complete genome sequence of Clostridiales bacterium R-7.</title>
        <authorList>
            <person name="Mahoney-Kurpe S.C."/>
            <person name="Palevich N."/>
            <person name="Koike S."/>
            <person name="Moon C.D."/>
            <person name="Attwood G.T."/>
        </authorList>
    </citation>
    <scope>NUCLEOTIDE SEQUENCE</scope>
    <source>
        <strain evidence="1">R-7</strain>
    </source>
</reference>
<evidence type="ECO:0000313" key="2">
    <source>
        <dbReference type="Proteomes" id="UP000682782"/>
    </source>
</evidence>
<keyword evidence="2" id="KW-1185">Reference proteome</keyword>
<gene>
    <name evidence="1" type="ORF">JYE49_05710</name>
</gene>
<dbReference type="EMBL" id="CP068393">
    <property type="protein sequence ID" value="QUC68189.1"/>
    <property type="molecule type" value="Genomic_DNA"/>
</dbReference>
<protein>
    <submittedName>
        <fullName evidence="1">Uncharacterized protein</fullName>
    </submittedName>
</protein>
<name>A0AC61N2X9_9FIRM</name>
<dbReference type="Proteomes" id="UP000682782">
    <property type="component" value="Chromosome"/>
</dbReference>
<organism evidence="1 2">
    <name type="scientific">Aristaeella hokkaidonensis</name>
    <dbReference type="NCBI Taxonomy" id="3046382"/>
    <lineage>
        <taxon>Bacteria</taxon>
        <taxon>Bacillati</taxon>
        <taxon>Bacillota</taxon>
        <taxon>Clostridia</taxon>
        <taxon>Eubacteriales</taxon>
        <taxon>Aristaeellaceae</taxon>
        <taxon>Aristaeella</taxon>
    </lineage>
</organism>
<evidence type="ECO:0000313" key="1">
    <source>
        <dbReference type="EMBL" id="QUC68189.1"/>
    </source>
</evidence>
<sequence length="235" mass="27150">MFTIEIAGIPVEIRSRFGSTRMIYKDYLSCKKPWVTVSASEVEMAAEGQPTPEENEQLCLYRKIALLMMDYNAFLMHAAVINIDGQGVVFTAESGTGKTTRVLLWKKAFGKRMQVVNGDKPILRFVNDHLFACGTPWRGKEHLGENTSVPMKAVCFLERGEEVSLRRMDAKEISQRLFKQVLVPSNPKLMGVFMNLMERFIREVPFYLYTCNMYKEEPDKLWEQIQKEKKVQYVV</sequence>
<accession>A0AC61N2X9</accession>
<proteinExistence type="predicted"/>